<dbReference type="InterPro" id="IPR007325">
    <property type="entry name" value="KFase/CYL"/>
</dbReference>
<comment type="similarity">
    <text evidence="1">Belongs to the Cyclase 1 superfamily.</text>
</comment>
<organism evidence="2 3">
    <name type="scientific">Polytolypa hystricis (strain UAMH7299)</name>
    <dbReference type="NCBI Taxonomy" id="1447883"/>
    <lineage>
        <taxon>Eukaryota</taxon>
        <taxon>Fungi</taxon>
        <taxon>Dikarya</taxon>
        <taxon>Ascomycota</taxon>
        <taxon>Pezizomycotina</taxon>
        <taxon>Eurotiomycetes</taxon>
        <taxon>Eurotiomycetidae</taxon>
        <taxon>Onygenales</taxon>
        <taxon>Onygenales incertae sedis</taxon>
        <taxon>Polytolypa</taxon>
    </lineage>
</organism>
<proteinExistence type="inferred from homology"/>
<name>A0A2B7YID0_POLH7</name>
<dbReference type="InterPro" id="IPR037175">
    <property type="entry name" value="KFase_sf"/>
</dbReference>
<dbReference type="OrthoDB" id="5396at2759"/>
<evidence type="ECO:0000256" key="1">
    <source>
        <dbReference type="ARBA" id="ARBA00007865"/>
    </source>
</evidence>
<dbReference type="SUPFAM" id="SSF102198">
    <property type="entry name" value="Putative cyclase"/>
    <property type="match status" value="1"/>
</dbReference>
<sequence>MATQQSTLVLSSPKIQNNVKVAVKELDPPEHPPLYVDLPPVKGMPHGCTWGIWDTVREATGEIQRDELGTLNLITPATILSAKKEIQLGISVAINWSLDNCPTPHSGRRKTEHKIIPLGDFIGHDDEFCMNTQSGSQWDGFRHWAHQPTGLYYNGVTHKEITDGTAFVRNGIDKWSKHGGIVGRGVLLDYLSWANSKGIKYSPIERHAFSERDLEAVAAAQGTELRKGDILLIRSGFVKWHNEASGEEMRRGTVDGTEWAGLEGTKESIEWLWNRHFAAVGGDANVFEAWPAKDERYRLHDNVIALFGMPMGEMFDLEELAKVCREHSRWSFLFTSAPLNYPGGVASPPNAICIL</sequence>
<dbReference type="AlphaFoldDB" id="A0A2B7YID0"/>
<accession>A0A2B7YID0</accession>
<dbReference type="GO" id="GO:0019441">
    <property type="term" value="P:L-tryptophan catabolic process to kynurenine"/>
    <property type="evidence" value="ECO:0007669"/>
    <property type="project" value="InterPro"/>
</dbReference>
<dbReference type="Pfam" id="PF04199">
    <property type="entry name" value="Cyclase"/>
    <property type="match status" value="1"/>
</dbReference>
<dbReference type="GO" id="GO:0004061">
    <property type="term" value="F:arylformamidase activity"/>
    <property type="evidence" value="ECO:0007669"/>
    <property type="project" value="InterPro"/>
</dbReference>
<gene>
    <name evidence="2" type="ORF">AJ80_03534</name>
</gene>
<evidence type="ECO:0000313" key="2">
    <source>
        <dbReference type="EMBL" id="PGH20773.1"/>
    </source>
</evidence>
<dbReference type="Proteomes" id="UP000224634">
    <property type="component" value="Unassembled WGS sequence"/>
</dbReference>
<dbReference type="PANTHER" id="PTHR34861:SF10">
    <property type="entry name" value="CYCLASE"/>
    <property type="match status" value="1"/>
</dbReference>
<keyword evidence="3" id="KW-1185">Reference proteome</keyword>
<dbReference type="Gene3D" id="3.50.30.50">
    <property type="entry name" value="Putative cyclase"/>
    <property type="match status" value="1"/>
</dbReference>
<dbReference type="EMBL" id="PDNA01000039">
    <property type="protein sequence ID" value="PGH20773.1"/>
    <property type="molecule type" value="Genomic_DNA"/>
</dbReference>
<dbReference type="PANTHER" id="PTHR34861">
    <property type="match status" value="1"/>
</dbReference>
<evidence type="ECO:0000313" key="3">
    <source>
        <dbReference type="Proteomes" id="UP000224634"/>
    </source>
</evidence>
<protein>
    <recommendedName>
        <fullName evidence="4">Cyclase</fullName>
    </recommendedName>
</protein>
<reference evidence="2 3" key="1">
    <citation type="submission" date="2017-10" db="EMBL/GenBank/DDBJ databases">
        <title>Comparative genomics in systemic dimorphic fungi from Ajellomycetaceae.</title>
        <authorList>
            <person name="Munoz J.F."/>
            <person name="Mcewen J.G."/>
            <person name="Clay O.K."/>
            <person name="Cuomo C.A."/>
        </authorList>
    </citation>
    <scope>NUCLEOTIDE SEQUENCE [LARGE SCALE GENOMIC DNA]</scope>
    <source>
        <strain evidence="2 3">UAMH7299</strain>
    </source>
</reference>
<comment type="caution">
    <text evidence="2">The sequence shown here is derived from an EMBL/GenBank/DDBJ whole genome shotgun (WGS) entry which is preliminary data.</text>
</comment>
<evidence type="ECO:0008006" key="4">
    <source>
        <dbReference type="Google" id="ProtNLM"/>
    </source>
</evidence>